<dbReference type="InterPro" id="IPR030963">
    <property type="entry name" value="DHQ_synth_fam"/>
</dbReference>
<comment type="cofactor">
    <cofactor evidence="1">
        <name>NAD(+)</name>
        <dbReference type="ChEBI" id="CHEBI:57540"/>
    </cofactor>
</comment>
<dbReference type="InterPro" id="IPR056179">
    <property type="entry name" value="DHQS_C"/>
</dbReference>
<evidence type="ECO:0000256" key="4">
    <source>
        <dbReference type="ARBA" id="ARBA00022723"/>
    </source>
</evidence>
<keyword evidence="7" id="KW-0456">Lyase</keyword>
<dbReference type="GO" id="GO:0046872">
    <property type="term" value="F:metal ion binding"/>
    <property type="evidence" value="ECO:0007669"/>
    <property type="project" value="UniProtKB-KW"/>
</dbReference>
<evidence type="ECO:0000256" key="8">
    <source>
        <dbReference type="ARBA" id="ARBA00023285"/>
    </source>
</evidence>
<feature type="domain" description="3-dehydroquinate synthase C-terminal" evidence="10">
    <location>
        <begin position="188"/>
        <end position="327"/>
    </location>
</feature>
<name>A0AAJ2PX28_9ACTN</name>
<feature type="domain" description="3-dehydroquinate synthase N-terminal" evidence="9">
    <location>
        <begin position="74"/>
        <end position="184"/>
    </location>
</feature>
<evidence type="ECO:0000256" key="3">
    <source>
        <dbReference type="ARBA" id="ARBA00022605"/>
    </source>
</evidence>
<evidence type="ECO:0000259" key="10">
    <source>
        <dbReference type="Pfam" id="PF24621"/>
    </source>
</evidence>
<reference evidence="11" key="1">
    <citation type="journal article" date="2023" name="Microb. Genom.">
        <title>Mesoterricola silvestris gen. nov., sp. nov., Mesoterricola sediminis sp. nov., Geothrix oryzae sp. nov., Geothrix edaphica sp. nov., Geothrix rubra sp. nov., and Geothrix limicola sp. nov., six novel members of Acidobacteriota isolated from soils.</title>
        <authorList>
            <person name="Weisberg A.J."/>
            <person name="Pearce E."/>
            <person name="Kramer C.G."/>
            <person name="Chang J.H."/>
            <person name="Clarke C.R."/>
        </authorList>
    </citation>
    <scope>NUCLEOTIDE SEQUENCE</scope>
    <source>
        <strain evidence="11">ND06-05F</strain>
    </source>
</reference>
<accession>A0AAJ2PX28</accession>
<proteinExistence type="predicted"/>
<evidence type="ECO:0000313" key="11">
    <source>
        <dbReference type="EMBL" id="MDX3134964.1"/>
    </source>
</evidence>
<dbReference type="AlphaFoldDB" id="A0AAJ2PX28"/>
<dbReference type="Pfam" id="PF24621">
    <property type="entry name" value="DHQS_C"/>
    <property type="match status" value="1"/>
</dbReference>
<protein>
    <submittedName>
        <fullName evidence="11">3-dehydroquinate synthase</fullName>
    </submittedName>
</protein>
<evidence type="ECO:0000256" key="7">
    <source>
        <dbReference type="ARBA" id="ARBA00023239"/>
    </source>
</evidence>
<keyword evidence="3" id="KW-0028">Amino-acid biosynthesis</keyword>
<dbReference type="Gene3D" id="1.20.1090.10">
    <property type="entry name" value="Dehydroquinate synthase-like - alpha domain"/>
    <property type="match status" value="1"/>
</dbReference>
<keyword evidence="8" id="KW-0170">Cobalt</keyword>
<dbReference type="CDD" id="cd08195">
    <property type="entry name" value="DHQS"/>
    <property type="match status" value="1"/>
</dbReference>
<dbReference type="SUPFAM" id="SSF56796">
    <property type="entry name" value="Dehydroquinate synthase-like"/>
    <property type="match status" value="1"/>
</dbReference>
<dbReference type="PIRSF" id="PIRSF001455">
    <property type="entry name" value="DHQ_synth"/>
    <property type="match status" value="1"/>
</dbReference>
<keyword evidence="6" id="KW-0057">Aromatic amino acid biosynthesis</keyword>
<dbReference type="Proteomes" id="UP001273589">
    <property type="component" value="Unassembled WGS sequence"/>
</dbReference>
<gene>
    <name evidence="11" type="ORF">PV367_35425</name>
</gene>
<evidence type="ECO:0000313" key="12">
    <source>
        <dbReference type="Proteomes" id="UP001273589"/>
    </source>
</evidence>
<sequence length="366" mass="37868">MTFSMQPDTAPTTLQATGGAPYPVVVGTGLHEHVGPLLDDTATRVALIHPPALAAAARRIAGDLERHGRQVLELVVPPGESAKDAGVLVYLWSRLAEVGFTRGDAVVAVGGGATTDLAGFLAATWQQGLRLVLVPSTLLGMVGASVAGRGSLNVPQGKNLVGALHRPAGVVCDLDLLATLPLPEYVGGLAEVVKAGLIADPALLDLIEADPRAAADPAGGRTAELVEGAVRAKSALLGTDPLAGGPREFLDYGHTLGHAVEHAEGYRIRHGHAVSIGMVYAAELAHAAGRLSAPHVLRHRTVLESLGLPTSYPRHAWERLRASLGADDTVRGGRLRFVVLDAPGRPGLLQGPDPELLQAAWARVGG</sequence>
<evidence type="ECO:0000259" key="9">
    <source>
        <dbReference type="Pfam" id="PF01761"/>
    </source>
</evidence>
<dbReference type="GO" id="GO:0009073">
    <property type="term" value="P:aromatic amino acid family biosynthetic process"/>
    <property type="evidence" value="ECO:0007669"/>
    <property type="project" value="UniProtKB-KW"/>
</dbReference>
<dbReference type="Gene3D" id="3.40.50.1970">
    <property type="match status" value="1"/>
</dbReference>
<evidence type="ECO:0000256" key="5">
    <source>
        <dbReference type="ARBA" id="ARBA00023027"/>
    </source>
</evidence>
<comment type="caution">
    <text evidence="11">The sequence shown here is derived from an EMBL/GenBank/DDBJ whole genome shotgun (WGS) entry which is preliminary data.</text>
</comment>
<dbReference type="GO" id="GO:0003856">
    <property type="term" value="F:3-dehydroquinate synthase activity"/>
    <property type="evidence" value="ECO:0007669"/>
    <property type="project" value="TreeGrafter"/>
</dbReference>
<dbReference type="PANTHER" id="PTHR43622:SF7">
    <property type="entry name" value="3-DEHYDROQUINATE SYNTHASE, CHLOROPLASTIC"/>
    <property type="match status" value="1"/>
</dbReference>
<evidence type="ECO:0000256" key="2">
    <source>
        <dbReference type="ARBA" id="ARBA00001941"/>
    </source>
</evidence>
<keyword evidence="4" id="KW-0479">Metal-binding</keyword>
<dbReference type="GO" id="GO:0008652">
    <property type="term" value="P:amino acid biosynthetic process"/>
    <property type="evidence" value="ECO:0007669"/>
    <property type="project" value="UniProtKB-KW"/>
</dbReference>
<dbReference type="InterPro" id="IPR050071">
    <property type="entry name" value="Dehydroquinate_synthase"/>
</dbReference>
<keyword evidence="5" id="KW-0520">NAD</keyword>
<organism evidence="11 12">
    <name type="scientific">Streptomyces europaeiscabiei</name>
    <dbReference type="NCBI Taxonomy" id="146819"/>
    <lineage>
        <taxon>Bacteria</taxon>
        <taxon>Bacillati</taxon>
        <taxon>Actinomycetota</taxon>
        <taxon>Actinomycetes</taxon>
        <taxon>Kitasatosporales</taxon>
        <taxon>Streptomycetaceae</taxon>
        <taxon>Streptomyces</taxon>
    </lineage>
</organism>
<dbReference type="Pfam" id="PF01761">
    <property type="entry name" value="DHQ_synthase"/>
    <property type="match status" value="1"/>
</dbReference>
<dbReference type="RefSeq" id="WP_234441197.1">
    <property type="nucleotide sequence ID" value="NZ_JARAWN010000345.1"/>
</dbReference>
<comment type="cofactor">
    <cofactor evidence="2">
        <name>Co(2+)</name>
        <dbReference type="ChEBI" id="CHEBI:48828"/>
    </cofactor>
</comment>
<dbReference type="InterPro" id="IPR030960">
    <property type="entry name" value="DHQS/DOIS_N"/>
</dbReference>
<evidence type="ECO:0000256" key="6">
    <source>
        <dbReference type="ARBA" id="ARBA00023141"/>
    </source>
</evidence>
<dbReference type="EMBL" id="JARAWN010000345">
    <property type="protein sequence ID" value="MDX3134964.1"/>
    <property type="molecule type" value="Genomic_DNA"/>
</dbReference>
<evidence type="ECO:0000256" key="1">
    <source>
        <dbReference type="ARBA" id="ARBA00001911"/>
    </source>
</evidence>
<dbReference type="PANTHER" id="PTHR43622">
    <property type="entry name" value="3-DEHYDROQUINATE SYNTHASE"/>
    <property type="match status" value="1"/>
</dbReference>